<accession>A0ABQ7EUN3</accession>
<evidence type="ECO:0000313" key="1">
    <source>
        <dbReference type="EMBL" id="KAF3607106.1"/>
    </source>
</evidence>
<sequence length="94" mass="10444">MLGNGNMLNQTKATTIRLSSSRSNIGQVTTLFSSTLMQHGSRDRQWQDADGPFNLPKDVFCLMALALISTSNRLYKRKHWPFGKPSSTPSLSVT</sequence>
<protein>
    <submittedName>
        <fullName evidence="1">Uncharacterized protein</fullName>
    </submittedName>
</protein>
<evidence type="ECO:0000313" key="2">
    <source>
        <dbReference type="Proteomes" id="UP000266723"/>
    </source>
</evidence>
<proteinExistence type="predicted"/>
<gene>
    <name evidence="1" type="ORF">DY000_02045256</name>
</gene>
<name>A0ABQ7EUN3_BRACR</name>
<organism evidence="1 2">
    <name type="scientific">Brassica cretica</name>
    <name type="common">Mustard</name>
    <dbReference type="NCBI Taxonomy" id="69181"/>
    <lineage>
        <taxon>Eukaryota</taxon>
        <taxon>Viridiplantae</taxon>
        <taxon>Streptophyta</taxon>
        <taxon>Embryophyta</taxon>
        <taxon>Tracheophyta</taxon>
        <taxon>Spermatophyta</taxon>
        <taxon>Magnoliopsida</taxon>
        <taxon>eudicotyledons</taxon>
        <taxon>Gunneridae</taxon>
        <taxon>Pentapetalae</taxon>
        <taxon>rosids</taxon>
        <taxon>malvids</taxon>
        <taxon>Brassicales</taxon>
        <taxon>Brassicaceae</taxon>
        <taxon>Brassiceae</taxon>
        <taxon>Brassica</taxon>
    </lineage>
</organism>
<dbReference type="Proteomes" id="UP000266723">
    <property type="component" value="Unassembled WGS sequence"/>
</dbReference>
<keyword evidence="2" id="KW-1185">Reference proteome</keyword>
<comment type="caution">
    <text evidence="1">The sequence shown here is derived from an EMBL/GenBank/DDBJ whole genome shotgun (WGS) entry which is preliminary data.</text>
</comment>
<dbReference type="EMBL" id="QGKV02000297">
    <property type="protein sequence ID" value="KAF3607106.1"/>
    <property type="molecule type" value="Genomic_DNA"/>
</dbReference>
<reference evidence="1 2" key="1">
    <citation type="journal article" date="2020" name="BMC Genomics">
        <title>Intraspecific diversification of the crop wild relative Brassica cretica Lam. using demographic model selection.</title>
        <authorList>
            <person name="Kioukis A."/>
            <person name="Michalopoulou V.A."/>
            <person name="Briers L."/>
            <person name="Pirintsos S."/>
            <person name="Studholme D.J."/>
            <person name="Pavlidis P."/>
            <person name="Sarris P.F."/>
        </authorList>
    </citation>
    <scope>NUCLEOTIDE SEQUENCE [LARGE SCALE GENOMIC DNA]</scope>
    <source>
        <strain evidence="2">cv. PFS-1207/04</strain>
    </source>
</reference>